<name>A0A139LTG3_9BACE</name>
<protein>
    <recommendedName>
        <fullName evidence="1">Polysaccharide pyruvyl transferase domain-containing protein</fullName>
    </recommendedName>
</protein>
<sequence length="412" mass="48366">MKIGILTYHCVPNFGAQLQTISTVGYVKKMGHDPIVLHWYPQDLEDMYVERIPEIQVKEHLNFTNEVLPVSKLCRSEEDLLEVIEENHIEAIIAGSDALFKYVPEVCRKRFSKKKFSYVSIKVLSVEDKHANPFFCDYYTKLHRSIPICAFSVSSQNCPYYLLNKNERLYFYEGINHYKSVTVRDEWTKEMVEELSKFRNVKITPDPVFSFNTNCYISIPTKEDILQKFNLKANYVLLSFSSKYMKRSYIKKLAEELERYEVEPVIFPMPEGLIDAGVSKRIELPLSPIDWYALIKYAKGYIGERMHPIVVSIHNSTPFFCFDEYGTVSKKMGGIFKEYKQESSKTYHILKAASLINYLYAYKTKMQYPTPREIIRKIMSFDYEKCRLFAQSYNILYNESMKQVFIDLGITK</sequence>
<proteinExistence type="predicted"/>
<dbReference type="EMBL" id="LTDF01000043">
    <property type="protein sequence ID" value="KXT54741.1"/>
    <property type="molecule type" value="Genomic_DNA"/>
</dbReference>
<feature type="domain" description="Polysaccharide pyruvyl transferase" evidence="1">
    <location>
        <begin position="13"/>
        <end position="323"/>
    </location>
</feature>
<dbReference type="Pfam" id="PF04230">
    <property type="entry name" value="PS_pyruv_trans"/>
    <property type="match status" value="1"/>
</dbReference>
<accession>A0A139LTG3</accession>
<dbReference type="PATRIC" id="fig|329854.7.peg.665"/>
<dbReference type="InterPro" id="IPR007345">
    <property type="entry name" value="Polysacch_pyruvyl_Trfase"/>
</dbReference>
<evidence type="ECO:0000313" key="2">
    <source>
        <dbReference type="EMBL" id="KXT54741.1"/>
    </source>
</evidence>
<dbReference type="RefSeq" id="WP_061434049.1">
    <property type="nucleotide sequence ID" value="NZ_KQ968678.1"/>
</dbReference>
<reference evidence="2 3" key="1">
    <citation type="submission" date="2016-02" db="EMBL/GenBank/DDBJ databases">
        <authorList>
            <person name="Wen L."/>
            <person name="He K."/>
            <person name="Yang H."/>
        </authorList>
    </citation>
    <scope>NUCLEOTIDE SEQUENCE [LARGE SCALE GENOMIC DNA]</scope>
    <source>
        <strain evidence="2 3">KLE1704</strain>
    </source>
</reference>
<evidence type="ECO:0000313" key="3">
    <source>
        <dbReference type="Proteomes" id="UP000070319"/>
    </source>
</evidence>
<organism evidence="2">
    <name type="scientific">Bacteroides intestinalis</name>
    <dbReference type="NCBI Taxonomy" id="329854"/>
    <lineage>
        <taxon>Bacteria</taxon>
        <taxon>Pseudomonadati</taxon>
        <taxon>Bacteroidota</taxon>
        <taxon>Bacteroidia</taxon>
        <taxon>Bacteroidales</taxon>
        <taxon>Bacteroidaceae</taxon>
        <taxon>Bacteroides</taxon>
    </lineage>
</organism>
<dbReference type="Proteomes" id="UP000070319">
    <property type="component" value="Unassembled WGS sequence"/>
</dbReference>
<evidence type="ECO:0000259" key="1">
    <source>
        <dbReference type="Pfam" id="PF04230"/>
    </source>
</evidence>
<dbReference type="AlphaFoldDB" id="A0A139LTG3"/>
<comment type="caution">
    <text evidence="2">The sequence shown here is derived from an EMBL/GenBank/DDBJ whole genome shotgun (WGS) entry which is preliminary data.</text>
</comment>
<gene>
    <name evidence="2" type="ORF">HMPREF2531_00663</name>
</gene>